<evidence type="ECO:0000313" key="3">
    <source>
        <dbReference type="EMBL" id="CAF1163587.1"/>
    </source>
</evidence>
<gene>
    <name evidence="3" type="ORF">SEV965_LOCUS19109</name>
</gene>
<dbReference type="InterPro" id="IPR019152">
    <property type="entry name" value="DUF2046"/>
</dbReference>
<accession>A0A814TRS1</accession>
<proteinExistence type="predicted"/>
<evidence type="ECO:0000256" key="1">
    <source>
        <dbReference type="SAM" id="Coils"/>
    </source>
</evidence>
<protein>
    <recommendedName>
        <fullName evidence="2">Leucine zipper homeobox-associated domain-containing protein</fullName>
    </recommendedName>
</protein>
<dbReference type="InterPro" id="IPR003106">
    <property type="entry name" value="Leu_zip_homeo"/>
</dbReference>
<feature type="coiled-coil region" evidence="1">
    <location>
        <begin position="95"/>
        <end position="194"/>
    </location>
</feature>
<reference evidence="3" key="1">
    <citation type="submission" date="2021-02" db="EMBL/GenBank/DDBJ databases">
        <authorList>
            <person name="Nowell W R."/>
        </authorList>
    </citation>
    <scope>NUCLEOTIDE SEQUENCE</scope>
</reference>
<dbReference type="EMBL" id="CAJNOU010001173">
    <property type="protein sequence ID" value="CAF1163587.1"/>
    <property type="molecule type" value="Genomic_DNA"/>
</dbReference>
<dbReference type="PANTHER" id="PTHR15276:SF0">
    <property type="entry name" value="COILED-COIL DOMAIN-CONTAINING PROTEIN 6"/>
    <property type="match status" value="1"/>
</dbReference>
<evidence type="ECO:0000313" key="4">
    <source>
        <dbReference type="Proteomes" id="UP000663889"/>
    </source>
</evidence>
<organism evidence="3 4">
    <name type="scientific">Rotaria sordida</name>
    <dbReference type="NCBI Taxonomy" id="392033"/>
    <lineage>
        <taxon>Eukaryota</taxon>
        <taxon>Metazoa</taxon>
        <taxon>Spiralia</taxon>
        <taxon>Gnathifera</taxon>
        <taxon>Rotifera</taxon>
        <taxon>Eurotatoria</taxon>
        <taxon>Bdelloidea</taxon>
        <taxon>Philodinida</taxon>
        <taxon>Philodinidae</taxon>
        <taxon>Rotaria</taxon>
    </lineage>
</organism>
<dbReference type="Pfam" id="PF09755">
    <property type="entry name" value="DUF2046"/>
    <property type="match status" value="1"/>
</dbReference>
<dbReference type="SMART" id="SM00340">
    <property type="entry name" value="HALZ"/>
    <property type="match status" value="1"/>
</dbReference>
<evidence type="ECO:0000259" key="2">
    <source>
        <dbReference type="SMART" id="SM00340"/>
    </source>
</evidence>
<dbReference type="AlphaFoldDB" id="A0A814TRS1"/>
<sequence length="246" mass="29457">MNNENIIQSIQNDSEYESDVSSITDYSTTNKNDSELSCEYLVKRIDSLTQENRVLQIEVQTFKLRLKGSQQEIKQLKHSSINMQVKAEQEEEFISNTLFKKIEELKKEKETLANNYEREEEFLTNDLTRKLQQIREEKNTLEKSLEQEQALQINQLMKRIHRLEAEITNKHTTLEQLRNEKIELENTLEKEQEYLVNHLWKRMEKLEADKKSLQLKLQQPHLHATRIRYIENKMINENQLNLLTII</sequence>
<dbReference type="Proteomes" id="UP000663889">
    <property type="component" value="Unassembled WGS sequence"/>
</dbReference>
<feature type="domain" description="Leucine zipper homeobox-associated" evidence="2">
    <location>
        <begin position="32"/>
        <end position="76"/>
    </location>
</feature>
<name>A0A814TRS1_9BILA</name>
<dbReference type="PANTHER" id="PTHR15276">
    <property type="entry name" value="H4 D10S170 PROTEIN-RELATED"/>
    <property type="match status" value="1"/>
</dbReference>
<comment type="caution">
    <text evidence="3">The sequence shown here is derived from an EMBL/GenBank/DDBJ whole genome shotgun (WGS) entry which is preliminary data.</text>
</comment>
<dbReference type="GO" id="GO:0043565">
    <property type="term" value="F:sequence-specific DNA binding"/>
    <property type="evidence" value="ECO:0007669"/>
    <property type="project" value="InterPro"/>
</dbReference>
<keyword evidence="1" id="KW-0175">Coiled coil</keyword>
<dbReference type="GO" id="GO:0006355">
    <property type="term" value="P:regulation of DNA-templated transcription"/>
    <property type="evidence" value="ECO:0007669"/>
    <property type="project" value="InterPro"/>
</dbReference>